<dbReference type="Pfam" id="PF01636">
    <property type="entry name" value="APH"/>
    <property type="match status" value="1"/>
</dbReference>
<gene>
    <name evidence="3" type="ORF">BJY01DRAFT_220169</name>
</gene>
<evidence type="ECO:0000256" key="1">
    <source>
        <dbReference type="SAM" id="MobiDB-lite"/>
    </source>
</evidence>
<proteinExistence type="predicted"/>
<dbReference type="Gene3D" id="3.90.1200.10">
    <property type="match status" value="1"/>
</dbReference>
<dbReference type="EMBL" id="JBFXLU010000148">
    <property type="protein sequence ID" value="KAL2838261.1"/>
    <property type="molecule type" value="Genomic_DNA"/>
</dbReference>
<evidence type="ECO:0000313" key="3">
    <source>
        <dbReference type="EMBL" id="KAL2838261.1"/>
    </source>
</evidence>
<protein>
    <recommendedName>
        <fullName evidence="2">Aminoglycoside phosphotransferase domain-containing protein</fullName>
    </recommendedName>
</protein>
<reference evidence="3 4" key="1">
    <citation type="submission" date="2024-07" db="EMBL/GenBank/DDBJ databases">
        <title>Section-level genome sequencing and comparative genomics of Aspergillus sections Usti and Cavernicolus.</title>
        <authorList>
            <consortium name="Lawrence Berkeley National Laboratory"/>
            <person name="Nybo J.L."/>
            <person name="Vesth T.C."/>
            <person name="Theobald S."/>
            <person name="Frisvad J.C."/>
            <person name="Larsen T.O."/>
            <person name="Kjaerboelling I."/>
            <person name="Rothschild-Mancinelli K."/>
            <person name="Lyhne E.K."/>
            <person name="Kogle M.E."/>
            <person name="Barry K."/>
            <person name="Clum A."/>
            <person name="Na H."/>
            <person name="Ledsgaard L."/>
            <person name="Lin J."/>
            <person name="Lipzen A."/>
            <person name="Kuo A."/>
            <person name="Riley R."/>
            <person name="Mondo S."/>
            <person name="Labutti K."/>
            <person name="Haridas S."/>
            <person name="Pangalinan J."/>
            <person name="Salamov A.A."/>
            <person name="Simmons B.A."/>
            <person name="Magnuson J.K."/>
            <person name="Chen J."/>
            <person name="Drula E."/>
            <person name="Henrissat B."/>
            <person name="Wiebenga A."/>
            <person name="Lubbers R.J."/>
            <person name="Gomes A.C."/>
            <person name="Makela M.R."/>
            <person name="Stajich J."/>
            <person name="Grigoriev I.V."/>
            <person name="Mortensen U.H."/>
            <person name="De Vries R.P."/>
            <person name="Baker S.E."/>
            <person name="Andersen M.R."/>
        </authorList>
    </citation>
    <scope>NUCLEOTIDE SEQUENCE [LARGE SCALE GENOMIC DNA]</scope>
    <source>
        <strain evidence="3 4">CBS 123904</strain>
    </source>
</reference>
<keyword evidence="4" id="KW-1185">Reference proteome</keyword>
<accession>A0ABR4JDZ1</accession>
<evidence type="ECO:0000259" key="2">
    <source>
        <dbReference type="Pfam" id="PF01636"/>
    </source>
</evidence>
<sequence>MVLLHRDFGVCNIMVDETTCNLVGVIDWAEAEDRPLWLQPSFSPTTHKQGPPQARLDQIRRLRPPGGDTLGHVAQGGWRGVG</sequence>
<organism evidence="3 4">
    <name type="scientific">Aspergillus pseudoustus</name>
    <dbReference type="NCBI Taxonomy" id="1810923"/>
    <lineage>
        <taxon>Eukaryota</taxon>
        <taxon>Fungi</taxon>
        <taxon>Dikarya</taxon>
        <taxon>Ascomycota</taxon>
        <taxon>Pezizomycotina</taxon>
        <taxon>Eurotiomycetes</taxon>
        <taxon>Eurotiomycetidae</taxon>
        <taxon>Eurotiales</taxon>
        <taxon>Aspergillaceae</taxon>
        <taxon>Aspergillus</taxon>
        <taxon>Aspergillus subgen. Nidulantes</taxon>
    </lineage>
</organism>
<feature type="region of interest" description="Disordered" evidence="1">
    <location>
        <begin position="61"/>
        <end position="82"/>
    </location>
</feature>
<evidence type="ECO:0000313" key="4">
    <source>
        <dbReference type="Proteomes" id="UP001610446"/>
    </source>
</evidence>
<name>A0ABR4JDZ1_9EURO</name>
<feature type="domain" description="Aminoglycoside phosphotransferase" evidence="2">
    <location>
        <begin position="2"/>
        <end position="31"/>
    </location>
</feature>
<comment type="caution">
    <text evidence="3">The sequence shown here is derived from an EMBL/GenBank/DDBJ whole genome shotgun (WGS) entry which is preliminary data.</text>
</comment>
<dbReference type="Proteomes" id="UP001610446">
    <property type="component" value="Unassembled WGS sequence"/>
</dbReference>
<dbReference type="InterPro" id="IPR002575">
    <property type="entry name" value="Aminoglycoside_PTrfase"/>
</dbReference>